<keyword evidence="3 10" id="KW-1134">Transmembrane beta strand</keyword>
<dbReference type="Proteomes" id="UP000664369">
    <property type="component" value="Unassembled WGS sequence"/>
</dbReference>
<dbReference type="InterPro" id="IPR036942">
    <property type="entry name" value="Beta-barrel_TonB_sf"/>
</dbReference>
<dbReference type="Gene3D" id="2.40.170.20">
    <property type="entry name" value="TonB-dependent receptor, beta-barrel domain"/>
    <property type="match status" value="1"/>
</dbReference>
<dbReference type="InterPro" id="IPR000531">
    <property type="entry name" value="Beta-barrel_TonB"/>
</dbReference>
<evidence type="ECO:0000256" key="9">
    <source>
        <dbReference type="ARBA" id="ARBA00023237"/>
    </source>
</evidence>
<keyword evidence="6 11" id="KW-0798">TonB box</keyword>
<dbReference type="Gene3D" id="2.170.130.10">
    <property type="entry name" value="TonB-dependent receptor, plug domain"/>
    <property type="match status" value="1"/>
</dbReference>
<evidence type="ECO:0000259" key="13">
    <source>
        <dbReference type="Pfam" id="PF07715"/>
    </source>
</evidence>
<keyword evidence="8 14" id="KW-0675">Receptor</keyword>
<dbReference type="SUPFAM" id="SSF49464">
    <property type="entry name" value="Carboxypeptidase regulatory domain-like"/>
    <property type="match status" value="1"/>
</dbReference>
<dbReference type="InterPro" id="IPR008969">
    <property type="entry name" value="CarboxyPept-like_regulatory"/>
</dbReference>
<feature type="domain" description="TonB-dependent receptor plug" evidence="13">
    <location>
        <begin position="126"/>
        <end position="234"/>
    </location>
</feature>
<evidence type="ECO:0000256" key="7">
    <source>
        <dbReference type="ARBA" id="ARBA00023136"/>
    </source>
</evidence>
<dbReference type="SUPFAM" id="SSF56935">
    <property type="entry name" value="Porins"/>
    <property type="match status" value="1"/>
</dbReference>
<dbReference type="InterPro" id="IPR039426">
    <property type="entry name" value="TonB-dep_rcpt-like"/>
</dbReference>
<dbReference type="RefSeq" id="WP_208175383.1">
    <property type="nucleotide sequence ID" value="NZ_JAGETZ010000004.1"/>
</dbReference>
<evidence type="ECO:0000256" key="11">
    <source>
        <dbReference type="RuleBase" id="RU003357"/>
    </source>
</evidence>
<accession>A0ABS3QF97</accession>
<comment type="subcellular location">
    <subcellularLocation>
        <location evidence="1 10">Cell outer membrane</location>
        <topology evidence="1 10">Multi-pass membrane protein</topology>
    </subcellularLocation>
</comment>
<dbReference type="PANTHER" id="PTHR30069:SF29">
    <property type="entry name" value="HEMOGLOBIN AND HEMOGLOBIN-HAPTOGLOBIN-BINDING PROTEIN 1-RELATED"/>
    <property type="match status" value="1"/>
</dbReference>
<evidence type="ECO:0000256" key="8">
    <source>
        <dbReference type="ARBA" id="ARBA00023170"/>
    </source>
</evidence>
<keyword evidence="2 10" id="KW-0813">Transport</keyword>
<evidence type="ECO:0000313" key="15">
    <source>
        <dbReference type="Proteomes" id="UP000664369"/>
    </source>
</evidence>
<keyword evidence="5" id="KW-0732">Signal</keyword>
<reference evidence="14 15" key="1">
    <citation type="submission" date="2021-03" db="EMBL/GenBank/DDBJ databases">
        <authorList>
            <person name="Kim M.K."/>
        </authorList>
    </citation>
    <scope>NUCLEOTIDE SEQUENCE [LARGE SCALE GENOMIC DNA]</scope>
    <source>
        <strain evidence="14 15">BT442</strain>
    </source>
</reference>
<comment type="caution">
    <text evidence="14">The sequence shown here is derived from an EMBL/GenBank/DDBJ whole genome shotgun (WGS) entry which is preliminary data.</text>
</comment>
<proteinExistence type="inferred from homology"/>
<keyword evidence="15" id="KW-1185">Reference proteome</keyword>
<evidence type="ECO:0000256" key="5">
    <source>
        <dbReference type="ARBA" id="ARBA00022729"/>
    </source>
</evidence>
<keyword evidence="7 10" id="KW-0472">Membrane</keyword>
<dbReference type="EMBL" id="JAGETZ010000004">
    <property type="protein sequence ID" value="MBO2009771.1"/>
    <property type="molecule type" value="Genomic_DNA"/>
</dbReference>
<dbReference type="PROSITE" id="PS52016">
    <property type="entry name" value="TONB_DEPENDENT_REC_3"/>
    <property type="match status" value="1"/>
</dbReference>
<keyword evidence="4 10" id="KW-0812">Transmembrane</keyword>
<evidence type="ECO:0000256" key="1">
    <source>
        <dbReference type="ARBA" id="ARBA00004571"/>
    </source>
</evidence>
<dbReference type="Pfam" id="PF00593">
    <property type="entry name" value="TonB_dep_Rec_b-barrel"/>
    <property type="match status" value="1"/>
</dbReference>
<dbReference type="InterPro" id="IPR037066">
    <property type="entry name" value="Plug_dom_sf"/>
</dbReference>
<comment type="similarity">
    <text evidence="10 11">Belongs to the TonB-dependent receptor family.</text>
</comment>
<name>A0ABS3QF97_9BACT</name>
<sequence>MSLRFGFSMWRVSLLLSVCCLLMTLGSRAQSLRVVLRDSLTQSPVIGGSVSVPGTGVGAATDVKGEAVLTPAPAPGTRLRVEALGYRPQLVATPAAGTALTLQLAPATQAIEEEVLVTATRTNSRLEDLPTRVEVLGEEELTEENGIKPGNIASLLGDIAGTQIQPTSPTTGNADLRIQGLPGRYSQILRDGLPLLGGYSGSFGILQIPPLDLRQIELIKGSSSTLYGGGAIAGLVNLVSKTPVLGSPQLTFTANQSTLKESNLNGFASGRNQRVGYTLFAGGTRQQSVDVDGDGFVDVPRLRNFTVHPRLFYYPKNGQLALGYTGTVEDRQGGDAAVVQGGASTLVPKFFVTNKTERHSTDLTYTQDSVAGGSLTVKATASWFRRAVSTNTVGYAARQLSYYSEVSYLHRYGHHTLVGGLNVLGEDFEPLLAESRTPLLNDYRYATVGGFVQDDWQLTPTLSVQGGLRLDHHNTYGNFLLPRAAVLFKASPDVTLRLNGGFGYRVPVPYVNELDEREIPLVQPLQNLSAERSQGLNGDVNYQHRFASGLSLNLNQGFFYTRLQDPLVLNQARIIDYPVPVGTFELPINWYNAAAPTVSQGLESYVRLRHHETEIYLGYLYTYARRRYDAISPNVPLAARHKLATVATQELSEHLAVGIEASYTGRQYLDEGSTRPGYPVVAALVRYTAGPWTFILNGENLFDYRQTRREAVALGDRANPYFPELWAPVEGRVLNVSVNWKWLR</sequence>
<organism evidence="14 15">
    <name type="scientific">Hymenobacter negativus</name>
    <dbReference type="NCBI Taxonomy" id="2795026"/>
    <lineage>
        <taxon>Bacteria</taxon>
        <taxon>Pseudomonadati</taxon>
        <taxon>Bacteroidota</taxon>
        <taxon>Cytophagia</taxon>
        <taxon>Cytophagales</taxon>
        <taxon>Hymenobacteraceae</taxon>
        <taxon>Hymenobacter</taxon>
    </lineage>
</organism>
<gene>
    <name evidence="14" type="ORF">J4E00_11980</name>
</gene>
<evidence type="ECO:0000256" key="2">
    <source>
        <dbReference type="ARBA" id="ARBA00022448"/>
    </source>
</evidence>
<evidence type="ECO:0000256" key="6">
    <source>
        <dbReference type="ARBA" id="ARBA00023077"/>
    </source>
</evidence>
<dbReference type="InterPro" id="IPR012910">
    <property type="entry name" value="Plug_dom"/>
</dbReference>
<feature type="domain" description="TonB-dependent receptor-like beta-barrel" evidence="12">
    <location>
        <begin position="319"/>
        <end position="701"/>
    </location>
</feature>
<evidence type="ECO:0000259" key="12">
    <source>
        <dbReference type="Pfam" id="PF00593"/>
    </source>
</evidence>
<evidence type="ECO:0000256" key="4">
    <source>
        <dbReference type="ARBA" id="ARBA00022692"/>
    </source>
</evidence>
<protein>
    <submittedName>
        <fullName evidence="14">TonB-dependent receptor</fullName>
    </submittedName>
</protein>
<keyword evidence="9 10" id="KW-0998">Cell outer membrane</keyword>
<evidence type="ECO:0000256" key="3">
    <source>
        <dbReference type="ARBA" id="ARBA00022452"/>
    </source>
</evidence>
<evidence type="ECO:0000313" key="14">
    <source>
        <dbReference type="EMBL" id="MBO2009771.1"/>
    </source>
</evidence>
<dbReference type="Pfam" id="PF07715">
    <property type="entry name" value="Plug"/>
    <property type="match status" value="1"/>
</dbReference>
<dbReference type="PANTHER" id="PTHR30069">
    <property type="entry name" value="TONB-DEPENDENT OUTER MEMBRANE RECEPTOR"/>
    <property type="match status" value="1"/>
</dbReference>
<evidence type="ECO:0000256" key="10">
    <source>
        <dbReference type="PROSITE-ProRule" id="PRU01360"/>
    </source>
</evidence>